<name>A0A438ICW0_VITVI</name>
<feature type="region of interest" description="Disordered" evidence="1">
    <location>
        <begin position="152"/>
        <end position="173"/>
    </location>
</feature>
<evidence type="ECO:0000256" key="1">
    <source>
        <dbReference type="SAM" id="MobiDB-lite"/>
    </source>
</evidence>
<comment type="caution">
    <text evidence="2">The sequence shown here is derived from an EMBL/GenBank/DDBJ whole genome shotgun (WGS) entry which is preliminary data.</text>
</comment>
<gene>
    <name evidence="2" type="ORF">CK203_030784</name>
</gene>
<proteinExistence type="predicted"/>
<sequence>MVEMLKQIPCFIEAKPPSTKMSNFFPLTKWISVNLEGDPPVFVSTWLPFNTPESIVSCIQLMQGYTAQKTVEVANLALFLAWVSLVAYLNTYLNHVSRTNGKKADKEIEHLKKKMEELRVGFATQKKELEKNGITQDIPNCLCDDEDDTAGTSILGNGVPPTADPATNSVVGR</sequence>
<dbReference type="EMBL" id="QGNW01000120">
    <property type="protein sequence ID" value="RVW94563.1"/>
    <property type="molecule type" value="Genomic_DNA"/>
</dbReference>
<evidence type="ECO:0000313" key="2">
    <source>
        <dbReference type="EMBL" id="RVW94563.1"/>
    </source>
</evidence>
<organism evidence="2 3">
    <name type="scientific">Vitis vinifera</name>
    <name type="common">Grape</name>
    <dbReference type="NCBI Taxonomy" id="29760"/>
    <lineage>
        <taxon>Eukaryota</taxon>
        <taxon>Viridiplantae</taxon>
        <taxon>Streptophyta</taxon>
        <taxon>Embryophyta</taxon>
        <taxon>Tracheophyta</taxon>
        <taxon>Spermatophyta</taxon>
        <taxon>Magnoliopsida</taxon>
        <taxon>eudicotyledons</taxon>
        <taxon>Gunneridae</taxon>
        <taxon>Pentapetalae</taxon>
        <taxon>rosids</taxon>
        <taxon>Vitales</taxon>
        <taxon>Vitaceae</taxon>
        <taxon>Viteae</taxon>
        <taxon>Vitis</taxon>
    </lineage>
</organism>
<protein>
    <submittedName>
        <fullName evidence="2">Uncharacterized protein</fullName>
    </submittedName>
</protein>
<dbReference type="Proteomes" id="UP000288805">
    <property type="component" value="Unassembled WGS sequence"/>
</dbReference>
<dbReference type="AlphaFoldDB" id="A0A438ICW0"/>
<accession>A0A438ICW0</accession>
<reference evidence="2 3" key="1">
    <citation type="journal article" date="2018" name="PLoS Genet.">
        <title>Population sequencing reveals clonal diversity and ancestral inbreeding in the grapevine cultivar Chardonnay.</title>
        <authorList>
            <person name="Roach M.J."/>
            <person name="Johnson D.L."/>
            <person name="Bohlmann J."/>
            <person name="van Vuuren H.J."/>
            <person name="Jones S.J."/>
            <person name="Pretorius I.S."/>
            <person name="Schmidt S.A."/>
            <person name="Borneman A.R."/>
        </authorList>
    </citation>
    <scope>NUCLEOTIDE SEQUENCE [LARGE SCALE GENOMIC DNA]</scope>
    <source>
        <strain evidence="3">cv. Chardonnay</strain>
        <tissue evidence="2">Leaf</tissue>
    </source>
</reference>
<evidence type="ECO:0000313" key="3">
    <source>
        <dbReference type="Proteomes" id="UP000288805"/>
    </source>
</evidence>